<proteinExistence type="predicted"/>
<sequence>MLNSANRKQIHLVNYVEDYLTSINSLPLHLKRNVSEMQEIERALIWSQKLCYEKIQILSQIMELAESQNRQVDHHVEVLETPQENKDTTGNSCNAGQEKAKNKTIAQAEKMNYKHTLWPLNNVNQVMNISNNNHDHDDITSGTPKEKNAKTSKNRLHSQGTEESKP</sequence>
<feature type="domain" description="Inhibitor of growth protein N-terminal histone-binding" evidence="2">
    <location>
        <begin position="15"/>
        <end position="79"/>
    </location>
</feature>
<evidence type="ECO:0000259" key="2">
    <source>
        <dbReference type="SMART" id="SM01408"/>
    </source>
</evidence>
<dbReference type="SMART" id="SM01408">
    <property type="entry name" value="ING"/>
    <property type="match status" value="1"/>
</dbReference>
<comment type="caution">
    <text evidence="3">The sequence shown here is derived from an EMBL/GenBank/DDBJ whole genome shotgun (WGS) entry which is preliminary data.</text>
</comment>
<name>A0AA41NEC9_SCICA</name>
<dbReference type="InterPro" id="IPR024610">
    <property type="entry name" value="ING_N_histone-binding"/>
</dbReference>
<reference evidence="3" key="1">
    <citation type="submission" date="2020-03" db="EMBL/GenBank/DDBJ databases">
        <title>Studies in the Genomics of Life Span.</title>
        <authorList>
            <person name="Glass D."/>
        </authorList>
    </citation>
    <scope>NUCLEOTIDE SEQUENCE</scope>
    <source>
        <strain evidence="3">SUZIE</strain>
        <tissue evidence="3">Muscle</tissue>
    </source>
</reference>
<dbReference type="EMBL" id="JAATJV010426300">
    <property type="protein sequence ID" value="MBZ3888798.1"/>
    <property type="molecule type" value="Genomic_DNA"/>
</dbReference>
<feature type="compositionally biased region" description="Basic and acidic residues" evidence="1">
    <location>
        <begin position="133"/>
        <end position="149"/>
    </location>
</feature>
<dbReference type="Gene3D" id="6.10.140.1740">
    <property type="match status" value="1"/>
</dbReference>
<evidence type="ECO:0000256" key="1">
    <source>
        <dbReference type="SAM" id="MobiDB-lite"/>
    </source>
</evidence>
<organism evidence="3 4">
    <name type="scientific">Sciurus carolinensis</name>
    <name type="common">Eastern gray squirrel</name>
    <dbReference type="NCBI Taxonomy" id="30640"/>
    <lineage>
        <taxon>Eukaryota</taxon>
        <taxon>Metazoa</taxon>
        <taxon>Chordata</taxon>
        <taxon>Craniata</taxon>
        <taxon>Vertebrata</taxon>
        <taxon>Euteleostomi</taxon>
        <taxon>Mammalia</taxon>
        <taxon>Eutheria</taxon>
        <taxon>Euarchontoglires</taxon>
        <taxon>Glires</taxon>
        <taxon>Rodentia</taxon>
        <taxon>Sciuromorpha</taxon>
        <taxon>Sciuridae</taxon>
        <taxon>Sciurinae</taxon>
        <taxon>Sciurini</taxon>
        <taxon>Sciurus</taxon>
    </lineage>
</organism>
<dbReference type="Pfam" id="PF12998">
    <property type="entry name" value="ING"/>
    <property type="match status" value="1"/>
</dbReference>
<gene>
    <name evidence="3" type="ORF">SUZIE_199705</name>
</gene>
<evidence type="ECO:0000313" key="3">
    <source>
        <dbReference type="EMBL" id="MBZ3888798.1"/>
    </source>
</evidence>
<accession>A0AA41NEC9</accession>
<keyword evidence="4" id="KW-1185">Reference proteome</keyword>
<evidence type="ECO:0000313" key="4">
    <source>
        <dbReference type="Proteomes" id="UP001166674"/>
    </source>
</evidence>
<protein>
    <submittedName>
        <fullName evidence="3">Inhibitor of growth protein 1</fullName>
    </submittedName>
</protein>
<dbReference type="AlphaFoldDB" id="A0AA41NEC9"/>
<dbReference type="Proteomes" id="UP001166674">
    <property type="component" value="Unassembled WGS sequence"/>
</dbReference>
<feature type="region of interest" description="Disordered" evidence="1">
    <location>
        <begin position="127"/>
        <end position="166"/>
    </location>
</feature>